<feature type="transmembrane region" description="Helical" evidence="1">
    <location>
        <begin position="6"/>
        <end position="26"/>
    </location>
</feature>
<reference evidence="3" key="2">
    <citation type="submission" date="2020-08" db="EMBL/GenBank/DDBJ databases">
        <authorList>
            <person name="Cejkova D."/>
            <person name="Kubasova T."/>
            <person name="Jahodarova E."/>
            <person name="Rychlik I."/>
        </authorList>
    </citation>
    <scope>NUCLEOTIDE SEQUENCE</scope>
    <source>
        <strain evidence="3">An423</strain>
    </source>
</reference>
<dbReference type="AlphaFoldDB" id="A0A7W8FZ35"/>
<reference evidence="2 4" key="1">
    <citation type="submission" date="2020-08" db="EMBL/GenBank/DDBJ databases">
        <title>Genomic Encyclopedia of Type Strains, Phase IV (KMG-IV): sequencing the most valuable type-strain genomes for metagenomic binning, comparative biology and taxonomic classification.</title>
        <authorList>
            <person name="Goeker M."/>
        </authorList>
    </citation>
    <scope>NUCLEOTIDE SEQUENCE [LARGE SCALE GENOMIC DNA]</scope>
    <source>
        <strain evidence="2 4">DSM 26963</strain>
    </source>
</reference>
<keyword evidence="5" id="KW-1185">Reference proteome</keyword>
<sequence length="200" mass="24228">MENHSTWTLVILVALAIFYLVFSQLYRKNRQNRWMAELQFLEFEQFDKDIRSPMVRLFFPLYQIEFLKLNRYLLSDDSEKIQKQFQIVSKLARKKEQRQEVCTIAFEHYVYEENKEECDRYLKEIDSFDNSTLQAHAHQLYDILIEHKTDNLPTMEQSFQKASPGEKTILAYLLAKQYRFLDQEKKAQYYESYLKKETSA</sequence>
<evidence type="ECO:0000313" key="5">
    <source>
        <dbReference type="Proteomes" id="UP000775500"/>
    </source>
</evidence>
<evidence type="ECO:0000313" key="2">
    <source>
        <dbReference type="EMBL" id="MBB5185485.1"/>
    </source>
</evidence>
<gene>
    <name evidence="3" type="ORF">H5982_08040</name>
    <name evidence="2" type="ORF">HNQ43_001542</name>
</gene>
<evidence type="ECO:0000256" key="1">
    <source>
        <dbReference type="SAM" id="Phobius"/>
    </source>
</evidence>
<evidence type="ECO:0000313" key="3">
    <source>
        <dbReference type="EMBL" id="MBM6832043.1"/>
    </source>
</evidence>
<protein>
    <submittedName>
        <fullName evidence="2">Uncharacterized protein</fullName>
    </submittedName>
</protein>
<dbReference type="Proteomes" id="UP000521313">
    <property type="component" value="Unassembled WGS sequence"/>
</dbReference>
<proteinExistence type="predicted"/>
<dbReference type="Proteomes" id="UP000775500">
    <property type="component" value="Unassembled WGS sequence"/>
</dbReference>
<dbReference type="RefSeq" id="WP_183376478.1">
    <property type="nucleotide sequence ID" value="NZ_JACHHD010000016.1"/>
</dbReference>
<keyword evidence="1" id="KW-1133">Transmembrane helix</keyword>
<dbReference type="EMBL" id="JACHHD010000016">
    <property type="protein sequence ID" value="MBB5185485.1"/>
    <property type="molecule type" value="Genomic_DNA"/>
</dbReference>
<dbReference type="EMBL" id="JACJLU010000011">
    <property type="protein sequence ID" value="MBM6832043.1"/>
    <property type="molecule type" value="Genomic_DNA"/>
</dbReference>
<comment type="caution">
    <text evidence="2">The sequence shown here is derived from an EMBL/GenBank/DDBJ whole genome shotgun (WGS) entry which is preliminary data.</text>
</comment>
<keyword evidence="1" id="KW-0812">Transmembrane</keyword>
<evidence type="ECO:0000313" key="4">
    <source>
        <dbReference type="Proteomes" id="UP000521313"/>
    </source>
</evidence>
<keyword evidence="1" id="KW-0472">Membrane</keyword>
<name>A0A7W8FZ35_9FIRM</name>
<reference evidence="3 5" key="3">
    <citation type="journal article" date="2021" name="Sci. Rep.">
        <title>The distribution of antibiotic resistance genes in chicken gut microbiota commensals.</title>
        <authorList>
            <person name="Juricova H."/>
            <person name="Matiasovicova J."/>
            <person name="Kubasova T."/>
            <person name="Cejkova D."/>
            <person name="Rychlik I."/>
        </authorList>
    </citation>
    <scope>NUCLEOTIDE SEQUENCE [LARGE SCALE GENOMIC DNA]</scope>
    <source>
        <strain evidence="3 5">An423</strain>
    </source>
</reference>
<organism evidence="2 4">
    <name type="scientific">Faecalicoccus acidiformans</name>
    <dbReference type="NCBI Taxonomy" id="915173"/>
    <lineage>
        <taxon>Bacteria</taxon>
        <taxon>Bacillati</taxon>
        <taxon>Bacillota</taxon>
        <taxon>Erysipelotrichia</taxon>
        <taxon>Erysipelotrichales</taxon>
        <taxon>Erysipelotrichaceae</taxon>
        <taxon>Faecalicoccus</taxon>
    </lineage>
</organism>
<accession>A0A7W8FZ35</accession>